<evidence type="ECO:0000256" key="1">
    <source>
        <dbReference type="SAM" id="Phobius"/>
    </source>
</evidence>
<keyword evidence="1" id="KW-0812">Transmembrane</keyword>
<evidence type="ECO:0000313" key="2">
    <source>
        <dbReference type="EMBL" id="CAE1331463.1"/>
    </source>
</evidence>
<feature type="transmembrane region" description="Helical" evidence="1">
    <location>
        <begin position="84"/>
        <end position="109"/>
    </location>
</feature>
<reference evidence="2" key="1">
    <citation type="submission" date="2021-01" db="EMBL/GenBank/DDBJ databases">
        <authorList>
            <person name="Li R."/>
            <person name="Bekaert M."/>
        </authorList>
    </citation>
    <scope>NUCLEOTIDE SEQUENCE</scope>
    <source>
        <strain evidence="2">Farmed</strain>
    </source>
</reference>
<organism evidence="2 3">
    <name type="scientific">Acanthosepion pharaonis</name>
    <name type="common">Pharaoh cuttlefish</name>
    <name type="synonym">Sepia pharaonis</name>
    <dbReference type="NCBI Taxonomy" id="158019"/>
    <lineage>
        <taxon>Eukaryota</taxon>
        <taxon>Metazoa</taxon>
        <taxon>Spiralia</taxon>
        <taxon>Lophotrochozoa</taxon>
        <taxon>Mollusca</taxon>
        <taxon>Cephalopoda</taxon>
        <taxon>Coleoidea</taxon>
        <taxon>Decapodiformes</taxon>
        <taxon>Sepiida</taxon>
        <taxon>Sepiina</taxon>
        <taxon>Sepiidae</taxon>
        <taxon>Acanthosepion</taxon>
    </lineage>
</organism>
<dbReference type="AlphaFoldDB" id="A0A812ETI2"/>
<feature type="transmembrane region" description="Helical" evidence="1">
    <location>
        <begin position="323"/>
        <end position="348"/>
    </location>
</feature>
<evidence type="ECO:0000313" key="3">
    <source>
        <dbReference type="Proteomes" id="UP000597762"/>
    </source>
</evidence>
<keyword evidence="1" id="KW-0472">Membrane</keyword>
<protein>
    <submittedName>
        <fullName evidence="2">Uncharacterized protein</fullName>
    </submittedName>
</protein>
<proteinExistence type="predicted"/>
<dbReference type="Proteomes" id="UP000597762">
    <property type="component" value="Unassembled WGS sequence"/>
</dbReference>
<feature type="transmembrane region" description="Helical" evidence="1">
    <location>
        <begin position="292"/>
        <end position="314"/>
    </location>
</feature>
<gene>
    <name evidence="2" type="ORF">SPHA_80657</name>
</gene>
<feature type="transmembrane region" description="Helical" evidence="1">
    <location>
        <begin position="129"/>
        <end position="148"/>
    </location>
</feature>
<sequence length="349" mass="41101">MFFCFAISFIYLFMPATTLFCRILCYFISAQFSFEYLSLSIKGRIYPFLIVIKTFSKSSFIFLFPKIFSYPFLIVIKTFSKSSFIFLFPKIFSYPFLITFSKSSFIFLFPKIFSYPFLIVIKTFSKSSFIFLFPKIFSYPFLIVIKTFSKSSFIFCFPKSILSHCYQDFLLFSSSCFPKYLAIPFSLLSRLSPSLLSSSCFPKYLAVPFSLLSRLSQVFFFFHLPFLSFQNISQNISLSHCYQDFLKSSFIFLFPKIFSYPFLIVIIVIKTSFIFLFPMSKSVAFLNLSSSFFPFSLAFICSFFTWSLLSFVIYSTHYSFNNLYLTFFFLSLFPSFFCFVSFLLFSVFF</sequence>
<dbReference type="EMBL" id="CAHIKZ030005606">
    <property type="protein sequence ID" value="CAE1331463.1"/>
    <property type="molecule type" value="Genomic_DNA"/>
</dbReference>
<keyword evidence="3" id="KW-1185">Reference proteome</keyword>
<feature type="transmembrane region" description="Helical" evidence="1">
    <location>
        <begin position="250"/>
        <end position="277"/>
    </location>
</feature>
<name>A0A812ETI2_ACAPH</name>
<accession>A0A812ETI2</accession>
<keyword evidence="1" id="KW-1133">Transmembrane helix</keyword>
<comment type="caution">
    <text evidence="2">The sequence shown here is derived from an EMBL/GenBank/DDBJ whole genome shotgun (WGS) entry which is preliminary data.</text>
</comment>